<organism evidence="1 2">
    <name type="scientific">Hibiscus syriacus</name>
    <name type="common">Rose of Sharon</name>
    <dbReference type="NCBI Taxonomy" id="106335"/>
    <lineage>
        <taxon>Eukaryota</taxon>
        <taxon>Viridiplantae</taxon>
        <taxon>Streptophyta</taxon>
        <taxon>Embryophyta</taxon>
        <taxon>Tracheophyta</taxon>
        <taxon>Spermatophyta</taxon>
        <taxon>Magnoliopsida</taxon>
        <taxon>eudicotyledons</taxon>
        <taxon>Gunneridae</taxon>
        <taxon>Pentapetalae</taxon>
        <taxon>rosids</taxon>
        <taxon>malvids</taxon>
        <taxon>Malvales</taxon>
        <taxon>Malvaceae</taxon>
        <taxon>Malvoideae</taxon>
        <taxon>Hibiscus</taxon>
    </lineage>
</organism>
<protein>
    <submittedName>
        <fullName evidence="1">Uncharacterized protein</fullName>
    </submittedName>
</protein>
<evidence type="ECO:0000313" key="1">
    <source>
        <dbReference type="EMBL" id="KAE8663575.1"/>
    </source>
</evidence>
<keyword evidence="2" id="KW-1185">Reference proteome</keyword>
<dbReference type="Proteomes" id="UP000436088">
    <property type="component" value="Unassembled WGS sequence"/>
</dbReference>
<reference evidence="1" key="1">
    <citation type="submission" date="2019-09" db="EMBL/GenBank/DDBJ databases">
        <title>Draft genome information of white flower Hibiscus syriacus.</title>
        <authorList>
            <person name="Kim Y.-M."/>
        </authorList>
    </citation>
    <scope>NUCLEOTIDE SEQUENCE [LARGE SCALE GENOMIC DNA]</scope>
    <source>
        <strain evidence="1">YM2019G1</strain>
    </source>
</reference>
<dbReference type="EMBL" id="VEPZ02001671">
    <property type="protein sequence ID" value="KAE8663575.1"/>
    <property type="molecule type" value="Genomic_DNA"/>
</dbReference>
<name>A0A6A2X8Q1_HIBSY</name>
<dbReference type="AlphaFoldDB" id="A0A6A2X8Q1"/>
<evidence type="ECO:0000313" key="2">
    <source>
        <dbReference type="Proteomes" id="UP000436088"/>
    </source>
</evidence>
<accession>A0A6A2X8Q1</accession>
<gene>
    <name evidence="1" type="ORF">F3Y22_tig00112928pilonHSYRG00048</name>
</gene>
<sequence length="223" mass="25312">MVHVCFSRAVLEPWDQRTNFPLLVSADVSFSFVMLLFKLGLKVPLPYLFLKKNDRNHPEMTMVSVSISEYDGSTMSENDFTMNDHGLSEATMDEFGTGRSMPWNIYQVQIRVRLHLQSIRNRIENLGDIHECHFFWLCCYSHLDINVVSWPSSNTSFSQILRFITDEDAALGSGAVRKLENPQRLSASYAADLSVVMPGEQNPTYIAQLLPSLPKGRHLLASP</sequence>
<comment type="caution">
    <text evidence="1">The sequence shown here is derived from an EMBL/GenBank/DDBJ whole genome shotgun (WGS) entry which is preliminary data.</text>
</comment>
<proteinExistence type="predicted"/>